<reference evidence="1 2" key="1">
    <citation type="submission" date="2018-12" db="EMBL/GenBank/DDBJ databases">
        <title>The Draft Genome Sequence of the Soil Bacterium Pedobacter tournemirensis R1.</title>
        <authorList>
            <person name="He J."/>
        </authorList>
    </citation>
    <scope>NUCLEOTIDE SEQUENCE [LARGE SCALE GENOMIC DNA]</scope>
    <source>
        <strain evidence="1 2">R1</strain>
    </source>
</reference>
<protein>
    <submittedName>
        <fullName evidence="1">GLPGLI family protein</fullName>
    </submittedName>
</protein>
<dbReference type="AlphaFoldDB" id="A0A4V1KI57"/>
<proteinExistence type="predicted"/>
<gene>
    <name evidence="1" type="ORF">EKH83_11675</name>
</gene>
<dbReference type="InterPro" id="IPR005901">
    <property type="entry name" value="GLPGLI"/>
</dbReference>
<evidence type="ECO:0000313" key="2">
    <source>
        <dbReference type="Proteomes" id="UP000290848"/>
    </source>
</evidence>
<evidence type="ECO:0000313" key="1">
    <source>
        <dbReference type="EMBL" id="RXF69532.1"/>
    </source>
</evidence>
<dbReference type="Pfam" id="PF09697">
    <property type="entry name" value="Porph_ging"/>
    <property type="match status" value="1"/>
</dbReference>
<organism evidence="1 2">
    <name type="scientific">Arcticibacter tournemirensis</name>
    <dbReference type="NCBI Taxonomy" id="699437"/>
    <lineage>
        <taxon>Bacteria</taxon>
        <taxon>Pseudomonadati</taxon>
        <taxon>Bacteroidota</taxon>
        <taxon>Sphingobacteriia</taxon>
        <taxon>Sphingobacteriales</taxon>
        <taxon>Sphingobacteriaceae</taxon>
        <taxon>Arcticibacter</taxon>
    </lineage>
</organism>
<dbReference type="EMBL" id="RXOC01000007">
    <property type="protein sequence ID" value="RXF69532.1"/>
    <property type="molecule type" value="Genomic_DNA"/>
</dbReference>
<comment type="caution">
    <text evidence="1">The sequence shown here is derived from an EMBL/GenBank/DDBJ whole genome shotgun (WGS) entry which is preliminary data.</text>
</comment>
<dbReference type="Proteomes" id="UP000290848">
    <property type="component" value="Unassembled WGS sequence"/>
</dbReference>
<sequence length="248" mass="28375">MLFLSGFYTPSVAQYTYFPDKGTVVYEKKINVHAFIRKSREMKHFNFQGDAFSGTPQFSTSKYILAFDGAVSLYTPEKAEQIYIYSHDISPEIDATNTVYAWPDRGRATVRKRFMMEDFLIKEDTLRQINWKITDETRDILGYTCRRANALIMDSVYVVAFYTDEIPFRGGPESFTGLPGMILGVALPHHHITWFATEIKQGTAPAVPIVAPTAGKPQTRSGLREYLNKNLRIYNKNFLKRVINGIML</sequence>
<name>A0A4V1KI57_9SPHI</name>
<dbReference type="NCBIfam" id="TIGR01200">
    <property type="entry name" value="GLPGLI"/>
    <property type="match status" value="1"/>
</dbReference>
<accession>A0A4V1KI57</accession>